<evidence type="ECO:0000313" key="5">
    <source>
        <dbReference type="Proteomes" id="UP000283530"/>
    </source>
</evidence>
<dbReference type="Pfam" id="PF03060">
    <property type="entry name" value="NMO"/>
    <property type="match status" value="1"/>
</dbReference>
<keyword evidence="1" id="KW-0285">Flavoprotein</keyword>
<proteinExistence type="predicted"/>
<dbReference type="PANTHER" id="PTHR32332">
    <property type="entry name" value="2-NITROPROPANE DIOXYGENASE"/>
    <property type="match status" value="1"/>
</dbReference>
<organism evidence="4 5">
    <name type="scientific">Cinnamomum micranthum f. kanehirae</name>
    <dbReference type="NCBI Taxonomy" id="337451"/>
    <lineage>
        <taxon>Eukaryota</taxon>
        <taxon>Viridiplantae</taxon>
        <taxon>Streptophyta</taxon>
        <taxon>Embryophyta</taxon>
        <taxon>Tracheophyta</taxon>
        <taxon>Spermatophyta</taxon>
        <taxon>Magnoliopsida</taxon>
        <taxon>Magnoliidae</taxon>
        <taxon>Laurales</taxon>
        <taxon>Lauraceae</taxon>
        <taxon>Cinnamomum</taxon>
    </lineage>
</organism>
<dbReference type="InterPro" id="IPR004136">
    <property type="entry name" value="NMO"/>
</dbReference>
<keyword evidence="3" id="KW-0560">Oxidoreductase</keyword>
<dbReference type="Proteomes" id="UP000283530">
    <property type="component" value="Unassembled WGS sequence"/>
</dbReference>
<dbReference type="GO" id="GO:0018580">
    <property type="term" value="F:nitronate monooxygenase activity"/>
    <property type="evidence" value="ECO:0007669"/>
    <property type="project" value="InterPro"/>
</dbReference>
<reference evidence="4 5" key="1">
    <citation type="journal article" date="2019" name="Nat. Plants">
        <title>Stout camphor tree genome fills gaps in understanding of flowering plant genome evolution.</title>
        <authorList>
            <person name="Chaw S.M."/>
            <person name="Liu Y.C."/>
            <person name="Wu Y.W."/>
            <person name="Wang H.Y."/>
            <person name="Lin C.I."/>
            <person name="Wu C.S."/>
            <person name="Ke H.M."/>
            <person name="Chang L.Y."/>
            <person name="Hsu C.Y."/>
            <person name="Yang H.T."/>
            <person name="Sudianto E."/>
            <person name="Hsu M.H."/>
            <person name="Wu K.P."/>
            <person name="Wang L.N."/>
            <person name="Leebens-Mack J.H."/>
            <person name="Tsai I.J."/>
        </authorList>
    </citation>
    <scope>NUCLEOTIDE SEQUENCE [LARGE SCALE GENOMIC DNA]</scope>
    <source>
        <strain evidence="5">cv. Chaw 1501</strain>
        <tissue evidence="4">Young leaves</tissue>
    </source>
</reference>
<dbReference type="STRING" id="337451.A0A3S3PK71"/>
<dbReference type="Gene3D" id="3.20.20.70">
    <property type="entry name" value="Aldolase class I"/>
    <property type="match status" value="1"/>
</dbReference>
<keyword evidence="5" id="KW-1185">Reference proteome</keyword>
<evidence type="ECO:0000256" key="2">
    <source>
        <dbReference type="ARBA" id="ARBA00022643"/>
    </source>
</evidence>
<keyword evidence="4" id="KW-0223">Dioxygenase</keyword>
<sequence>MGWKGVLGFEYGIIQGPLGPDISGPELVAAVANAGGIGTLRAPDWESPDYLRGLIRKTRSLTDKPFGVGVVLAFPHKENIKAILDEKVAILLVSWGEYPNELVSEAHQAGVKVVHQVGSLEDAEKAMNAGVDAIIIQAKNAGGHVLGQDGLFTLLPRVVDLVAGHDIPIIAAGGIIDARGYVAALALGAQGICLGTRFTKYSNFSTFGFTPNQSVLLKFMW</sequence>
<dbReference type="AlphaFoldDB" id="A0A3S3PK71"/>
<dbReference type="PANTHER" id="PTHR32332:SF20">
    <property type="entry name" value="2-NITROPROPANE DIOXYGENASE-LIKE PROTEIN"/>
    <property type="match status" value="1"/>
</dbReference>
<dbReference type="GO" id="GO:0051213">
    <property type="term" value="F:dioxygenase activity"/>
    <property type="evidence" value="ECO:0007669"/>
    <property type="project" value="UniProtKB-KW"/>
</dbReference>
<dbReference type="CDD" id="cd04730">
    <property type="entry name" value="NPD_like"/>
    <property type="match status" value="1"/>
</dbReference>
<gene>
    <name evidence="4" type="ORF">CKAN_02164600</name>
</gene>
<evidence type="ECO:0000256" key="1">
    <source>
        <dbReference type="ARBA" id="ARBA00022630"/>
    </source>
</evidence>
<comment type="caution">
    <text evidence="4">The sequence shown here is derived from an EMBL/GenBank/DDBJ whole genome shotgun (WGS) entry which is preliminary data.</text>
</comment>
<name>A0A3S3PK71_9MAGN</name>
<evidence type="ECO:0000256" key="3">
    <source>
        <dbReference type="ARBA" id="ARBA00023002"/>
    </source>
</evidence>
<keyword evidence="2" id="KW-0288">FMN</keyword>
<dbReference type="SUPFAM" id="SSF51412">
    <property type="entry name" value="Inosine monophosphate dehydrogenase (IMPDH)"/>
    <property type="match status" value="1"/>
</dbReference>
<protein>
    <submittedName>
        <fullName evidence="4">2-nitropropane dioxygenase</fullName>
    </submittedName>
</protein>
<accession>A0A3S3PK71</accession>
<evidence type="ECO:0000313" key="4">
    <source>
        <dbReference type="EMBL" id="RWR92434.1"/>
    </source>
</evidence>
<dbReference type="OrthoDB" id="10265891at2759"/>
<dbReference type="InterPro" id="IPR013785">
    <property type="entry name" value="Aldolase_TIM"/>
</dbReference>
<dbReference type="EMBL" id="QPKB01000009">
    <property type="protein sequence ID" value="RWR92434.1"/>
    <property type="molecule type" value="Genomic_DNA"/>
</dbReference>